<reference evidence="4" key="1">
    <citation type="submission" date="2020-03" db="EMBL/GenBank/DDBJ databases">
        <title>Five strains of Vibrio campbellii isolated from Mariana Trench.</title>
        <authorList>
            <person name="Liang J."/>
            <person name="Zhang X.-H."/>
        </authorList>
    </citation>
    <scope>NUCLEOTIDE SEQUENCE</scope>
    <source>
        <strain evidence="4">LJC014</strain>
    </source>
</reference>
<evidence type="ECO:0000313" key="4">
    <source>
        <dbReference type="EMBL" id="UTZ27097.1"/>
    </source>
</evidence>
<dbReference type="PANTHER" id="PTHR43778">
    <property type="entry name" value="PYRUVATE CARBOXYLASE"/>
    <property type="match status" value="1"/>
</dbReference>
<dbReference type="NCBIfam" id="TIGR01108">
    <property type="entry name" value="oadA"/>
    <property type="match status" value="1"/>
</dbReference>
<dbReference type="GO" id="GO:0005737">
    <property type="term" value="C:cytoplasm"/>
    <property type="evidence" value="ECO:0007669"/>
    <property type="project" value="TreeGrafter"/>
</dbReference>
<evidence type="ECO:0000313" key="5">
    <source>
        <dbReference type="Proteomes" id="UP001058687"/>
    </source>
</evidence>
<dbReference type="Proteomes" id="UP001058687">
    <property type="component" value="Chromosome 1"/>
</dbReference>
<name>A0AAE9SMG4_9VIBR</name>
<dbReference type="GO" id="GO:0008948">
    <property type="term" value="F:oxaloacetate decarboxylase activity"/>
    <property type="evidence" value="ECO:0007669"/>
    <property type="project" value="InterPro"/>
</dbReference>
<dbReference type="PROSITE" id="PS50991">
    <property type="entry name" value="PYR_CT"/>
    <property type="match status" value="1"/>
</dbReference>
<protein>
    <submittedName>
        <fullName evidence="4">Sodium-extruding oxaloacetate decarboxylase subunit alpha</fullName>
    </submittedName>
</protein>
<dbReference type="InterPro" id="IPR000089">
    <property type="entry name" value="Biotin_lipoyl"/>
</dbReference>
<feature type="domain" description="Pyruvate carboxyltransferase" evidence="3">
    <location>
        <begin position="5"/>
        <end position="265"/>
    </location>
</feature>
<dbReference type="SUPFAM" id="SSF51230">
    <property type="entry name" value="Single hybrid motif"/>
    <property type="match status" value="1"/>
</dbReference>
<dbReference type="NCBIfam" id="NF010643">
    <property type="entry name" value="PRK14040.1"/>
    <property type="match status" value="1"/>
</dbReference>
<dbReference type="SUPFAM" id="SSF89000">
    <property type="entry name" value="post-HMGL domain-like"/>
    <property type="match status" value="1"/>
</dbReference>
<dbReference type="Gene3D" id="2.40.50.100">
    <property type="match status" value="1"/>
</dbReference>
<accession>A0AAE9SMG4</accession>
<dbReference type="NCBIfam" id="NF006761">
    <property type="entry name" value="PRK09282.1"/>
    <property type="match status" value="1"/>
</dbReference>
<dbReference type="Pfam" id="PF02436">
    <property type="entry name" value="PYC_OADA"/>
    <property type="match status" value="1"/>
</dbReference>
<dbReference type="FunFam" id="2.40.50.100:FF:000003">
    <property type="entry name" value="Acetyl-CoA carboxylase biotin carboxyl carrier protein"/>
    <property type="match status" value="1"/>
</dbReference>
<dbReference type="GO" id="GO:0004736">
    <property type="term" value="F:pyruvate carboxylase activity"/>
    <property type="evidence" value="ECO:0007669"/>
    <property type="project" value="TreeGrafter"/>
</dbReference>
<dbReference type="InterPro" id="IPR003379">
    <property type="entry name" value="Carboxylase_cons_dom"/>
</dbReference>
<evidence type="ECO:0000259" key="3">
    <source>
        <dbReference type="PROSITE" id="PS50991"/>
    </source>
</evidence>
<dbReference type="FunFam" id="3.20.20.70:FF:000194">
    <property type="entry name" value="Oxaloacetate decarboxylase alpha subunit"/>
    <property type="match status" value="1"/>
</dbReference>
<dbReference type="Gene3D" id="3.20.20.70">
    <property type="entry name" value="Aldolase class I"/>
    <property type="match status" value="1"/>
</dbReference>
<dbReference type="Pfam" id="PF00682">
    <property type="entry name" value="HMGL-like"/>
    <property type="match status" value="1"/>
</dbReference>
<proteinExistence type="predicted"/>
<dbReference type="PROSITE" id="PS50968">
    <property type="entry name" value="BIOTINYL_LIPOYL"/>
    <property type="match status" value="1"/>
</dbReference>
<dbReference type="CDD" id="cd06850">
    <property type="entry name" value="biotinyl_domain"/>
    <property type="match status" value="1"/>
</dbReference>
<feature type="domain" description="Lipoyl-binding" evidence="2">
    <location>
        <begin position="517"/>
        <end position="593"/>
    </location>
</feature>
<dbReference type="InterPro" id="IPR001882">
    <property type="entry name" value="Biotin_BS"/>
</dbReference>
<dbReference type="SUPFAM" id="SSF51569">
    <property type="entry name" value="Aldolase"/>
    <property type="match status" value="1"/>
</dbReference>
<dbReference type="GO" id="GO:0006094">
    <property type="term" value="P:gluconeogenesis"/>
    <property type="evidence" value="ECO:0007669"/>
    <property type="project" value="TreeGrafter"/>
</dbReference>
<dbReference type="InterPro" id="IPR013785">
    <property type="entry name" value="Aldolase_TIM"/>
</dbReference>
<dbReference type="InterPro" id="IPR011053">
    <property type="entry name" value="Single_hybrid_motif"/>
</dbReference>
<dbReference type="Pfam" id="PF00364">
    <property type="entry name" value="Biotin_lipoyl"/>
    <property type="match status" value="1"/>
</dbReference>
<dbReference type="PANTHER" id="PTHR43778:SF2">
    <property type="entry name" value="PYRUVATE CARBOXYLASE, MITOCHONDRIAL"/>
    <property type="match status" value="1"/>
</dbReference>
<dbReference type="GO" id="GO:0006814">
    <property type="term" value="P:sodium ion transport"/>
    <property type="evidence" value="ECO:0007669"/>
    <property type="project" value="InterPro"/>
</dbReference>
<keyword evidence="1" id="KW-0092">Biotin</keyword>
<gene>
    <name evidence="4" type="primary">oadA</name>
    <name evidence="4" type="ORF">HB761_10405</name>
</gene>
<organism evidence="4 5">
    <name type="scientific">Vibrio campbellii</name>
    <dbReference type="NCBI Taxonomy" id="680"/>
    <lineage>
        <taxon>Bacteria</taxon>
        <taxon>Pseudomonadati</taxon>
        <taxon>Pseudomonadota</taxon>
        <taxon>Gammaproteobacteria</taxon>
        <taxon>Vibrionales</taxon>
        <taxon>Vibrionaceae</taxon>
        <taxon>Vibrio</taxon>
    </lineage>
</organism>
<dbReference type="CDD" id="cd07937">
    <property type="entry name" value="DRE_TIM_PC_TC_5S"/>
    <property type="match status" value="1"/>
</dbReference>
<dbReference type="InterPro" id="IPR000891">
    <property type="entry name" value="PYR_CT"/>
</dbReference>
<dbReference type="InterPro" id="IPR055268">
    <property type="entry name" value="PCB-like"/>
</dbReference>
<dbReference type="AlphaFoldDB" id="A0AAE9SMG4"/>
<dbReference type="RefSeq" id="WP_255933698.1">
    <property type="nucleotide sequence ID" value="NZ_CP050467.1"/>
</dbReference>
<dbReference type="EMBL" id="CP050467">
    <property type="protein sequence ID" value="UTZ27097.1"/>
    <property type="molecule type" value="Genomic_DNA"/>
</dbReference>
<dbReference type="InterPro" id="IPR005776">
    <property type="entry name" value="OadA"/>
</dbReference>
<sequence>MSKPLAITDVVLRDAHQSLFATRMRIEDMLPIAAELDKVGYWSLETWGGATFDACIRFLGEDPWERLRELKKAMPNTPMQMLLRGQNLLGYRHYADDVVEKFVERAHANGMDVFRIFDAMNDVRNFQKAVKAAVDVGAHAQGTLSYTTSPVHNTDTWVDLAKRLEDLGCHSLCIKDMSGLLKPYEAEDLITRIKASCDVPLALHCHATTGLSTATAVKAVEAGIDILDTAISSMSCTYGHTPTETVVAMLQGTERDTNLKLDQIEPIAAYFREVRKKYAKWEGQLKGVDSRILIAQVPGGMLTNMEGQLKEQGAADRIDEVLEEIPRVREDLGFIPLVTPTSQIVGSQAVINVLTGERYKSITKETAGVLKGEYGAAPAPVNTALQAKVLDGKEAITCRPADLLEAEMENLTVDLMEKAQSEGIKLASERVDDVLTYALFPQVGLKFLKNRGNPDAFEPAPTLEAAKPAAQPVSGGVETYSVRVDGQVYAVEVGPQGQLTSVTPNTATVPAQPAAPSAPANSAAEAVPAPLAGNIFKVNVQPGAEVVEGDVLLILEAMKMETEVRAARGGVVQELNVKEGDAVTVGSPLLSLA</sequence>
<dbReference type="PROSITE" id="PS00188">
    <property type="entry name" value="BIOTIN"/>
    <property type="match status" value="1"/>
</dbReference>
<evidence type="ECO:0000259" key="2">
    <source>
        <dbReference type="PROSITE" id="PS50968"/>
    </source>
</evidence>
<evidence type="ECO:0000256" key="1">
    <source>
        <dbReference type="ARBA" id="ARBA00023267"/>
    </source>
</evidence>